<dbReference type="InterPro" id="IPR027417">
    <property type="entry name" value="P-loop_NTPase"/>
</dbReference>
<evidence type="ECO:0000256" key="2">
    <source>
        <dbReference type="ARBA" id="ARBA00022801"/>
    </source>
</evidence>
<dbReference type="SUPFAM" id="SSF56112">
    <property type="entry name" value="Protein kinase-like (PK-like)"/>
    <property type="match status" value="1"/>
</dbReference>
<keyword evidence="1" id="KW-0547">Nucleotide-binding</keyword>
<protein>
    <recommendedName>
        <fullName evidence="10">Helicase ATP-binding domain-containing protein</fullName>
    </recommendedName>
</protein>
<sequence length="1043" mass="117005">MSEVELQQIGSYPITTTLHTGPTSTTYLSQQRKKTLLIKKFHAPLSDVQAQEAFLARAKQLKKLINRNIIRTVDAGLDGEHPYLVMNYQAGQSIRERFAPGKQYAPDEVRLAISRSASALSYAHTHHVIHGNLYPEILLMSENSEILLTDFALQLPTPDAPFTPESGALLYMAPEHLRGTPDDASDQYALAVMLYEWLCGRRPYEATERDELLRQQEETAFPMPSTLNPKITPYIEHVLVRALERKPRERFGRIQSLADNYIRALMHQPIQEATPLATPRSIPTTPIPTPVAPEPTPEEPARTPLLANPPMLQPVNKQSEAQKPAPATLRITRRKQSEAEATAEAARPAAIPHSLPLTTMASTPEPRQPGEGEGESSETARLYRQITADLCQGGVLSRRLPGYEERPAQIEMARTVARALTQNIPAIIEAGTGTGKSLAYLVPVVRSGKVAIISTANKALQEQLFYKDIPFVQKHIQPFEAALVKGVNNYLCIDRMETERVGMQFYTKNKEFQRLVDMVNDPESTFTGDFETLDFQLAGDVRGRIATDSDQCAWSKCTYFSDCYVRQMRERAERAQVIVVNHTLLLLDAAMGGFLLPERDVIILDEAHHLEEEATRSFTITISPGQVQTLLAQRMLKDHSQVSLQDDAFRAAQNMWVSLEQVADPGYKGRMNLEQPLEEGLRLASALSDLADSLRKQRPKDLPEKEGQLYDKLLKRVQNLSENVRTVFSVAETDKFVYYVDRVEGGRGGALLQASASPLDVTSWLKERLFNKCNVICTSATLATVNPTASSPEERAANFHYFRRRVGLEPEERPEVQENILPLAFDYESNSLLYLPRHLPAPTFGDGLGDYQLAIAREMYSLVRLSQGRAFLLFSSKRMLDFAYEIMEEHLLNLNLPCLKQGEMTRMELTRRFREEKGSVLFGLKSFWEGVDIAGDALSLVVIDKLPFDPPDDPVHEARVAQMKARGENWFGTYVLPQAVLRLKQGIGRLLRTRSDTGVMAILDTRLHTKGYGKLVLNALPPAQRSSNLRDVQGFFKEKAPVG</sequence>
<evidence type="ECO:0000256" key="1">
    <source>
        <dbReference type="ARBA" id="ARBA00022741"/>
    </source>
</evidence>
<evidence type="ECO:0000259" key="7">
    <source>
        <dbReference type="PROSITE" id="PS51193"/>
    </source>
</evidence>
<accession>A0ABQ3UNP3</accession>
<dbReference type="PROSITE" id="PS50011">
    <property type="entry name" value="PROTEIN_KINASE_DOM"/>
    <property type="match status" value="1"/>
</dbReference>
<gene>
    <name evidence="8" type="ORF">KSB_28290</name>
</gene>
<comment type="similarity">
    <text evidence="4">Belongs to the helicase family. DinG subfamily.</text>
</comment>
<dbReference type="InterPro" id="IPR014013">
    <property type="entry name" value="Helic_SF1/SF2_ATP-bd_DinG/Rad3"/>
</dbReference>
<keyword evidence="2" id="KW-0378">Hydrolase</keyword>
<dbReference type="EMBL" id="BNJG01000001">
    <property type="protein sequence ID" value="GHO54354.1"/>
    <property type="molecule type" value="Genomic_DNA"/>
</dbReference>
<comment type="caution">
    <text evidence="8">The sequence shown here is derived from an EMBL/GenBank/DDBJ whole genome shotgun (WGS) entry which is preliminary data.</text>
</comment>
<evidence type="ECO:0000313" key="9">
    <source>
        <dbReference type="Proteomes" id="UP000654345"/>
    </source>
</evidence>
<dbReference type="RefSeq" id="WP_201371079.1">
    <property type="nucleotide sequence ID" value="NZ_BNJG01000001.1"/>
</dbReference>
<evidence type="ECO:0000256" key="4">
    <source>
        <dbReference type="ARBA" id="ARBA00038058"/>
    </source>
</evidence>
<organism evidence="8 9">
    <name type="scientific">Ktedonobacter robiniae</name>
    <dbReference type="NCBI Taxonomy" id="2778365"/>
    <lineage>
        <taxon>Bacteria</taxon>
        <taxon>Bacillati</taxon>
        <taxon>Chloroflexota</taxon>
        <taxon>Ktedonobacteria</taxon>
        <taxon>Ktedonobacterales</taxon>
        <taxon>Ktedonobacteraceae</taxon>
        <taxon>Ktedonobacter</taxon>
    </lineage>
</organism>
<dbReference type="Gene3D" id="3.40.50.300">
    <property type="entry name" value="P-loop containing nucleotide triphosphate hydrolases"/>
    <property type="match status" value="2"/>
</dbReference>
<evidence type="ECO:0000259" key="6">
    <source>
        <dbReference type="PROSITE" id="PS50011"/>
    </source>
</evidence>
<dbReference type="InterPro" id="IPR000719">
    <property type="entry name" value="Prot_kinase_dom"/>
</dbReference>
<dbReference type="SMART" id="SM00220">
    <property type="entry name" value="S_TKc"/>
    <property type="match status" value="1"/>
</dbReference>
<feature type="domain" description="Helicase ATP-binding" evidence="7">
    <location>
        <begin position="395"/>
        <end position="666"/>
    </location>
</feature>
<reference evidence="8 9" key="1">
    <citation type="journal article" date="2021" name="Int. J. Syst. Evol. Microbiol.">
        <title>Reticulibacter mediterranei gen. nov., sp. nov., within the new family Reticulibacteraceae fam. nov., and Ktedonospora formicarum gen. nov., sp. nov., Ktedonobacter robiniae sp. nov., Dictyobacter formicarum sp. nov. and Dictyobacter arantiisoli sp. nov., belonging to the class Ktedonobacteria.</title>
        <authorList>
            <person name="Yabe S."/>
            <person name="Zheng Y."/>
            <person name="Wang C.M."/>
            <person name="Sakai Y."/>
            <person name="Abe K."/>
            <person name="Yokota A."/>
            <person name="Donadio S."/>
            <person name="Cavaletti L."/>
            <person name="Monciardini P."/>
        </authorList>
    </citation>
    <scope>NUCLEOTIDE SEQUENCE [LARGE SCALE GENOMIC DNA]</scope>
    <source>
        <strain evidence="8 9">SOSP1-30</strain>
    </source>
</reference>
<feature type="domain" description="Protein kinase" evidence="6">
    <location>
        <begin position="12"/>
        <end position="262"/>
    </location>
</feature>
<dbReference type="PROSITE" id="PS51193">
    <property type="entry name" value="HELICASE_ATP_BIND_2"/>
    <property type="match status" value="1"/>
</dbReference>
<dbReference type="CDD" id="cd14014">
    <property type="entry name" value="STKc_PknB_like"/>
    <property type="match status" value="1"/>
</dbReference>
<dbReference type="Proteomes" id="UP000654345">
    <property type="component" value="Unassembled WGS sequence"/>
</dbReference>
<feature type="region of interest" description="Disordered" evidence="5">
    <location>
        <begin position="272"/>
        <end position="379"/>
    </location>
</feature>
<evidence type="ECO:0000256" key="3">
    <source>
        <dbReference type="ARBA" id="ARBA00022840"/>
    </source>
</evidence>
<dbReference type="SMART" id="SM00491">
    <property type="entry name" value="HELICc2"/>
    <property type="match status" value="1"/>
</dbReference>
<dbReference type="PANTHER" id="PTHR11472:SF34">
    <property type="entry name" value="REGULATOR OF TELOMERE ELONGATION HELICASE 1"/>
    <property type="match status" value="1"/>
</dbReference>
<evidence type="ECO:0000256" key="5">
    <source>
        <dbReference type="SAM" id="MobiDB-lite"/>
    </source>
</evidence>
<feature type="compositionally biased region" description="Low complexity" evidence="5">
    <location>
        <begin position="339"/>
        <end position="350"/>
    </location>
</feature>
<keyword evidence="9" id="KW-1185">Reference proteome</keyword>
<proteinExistence type="inferred from homology"/>
<dbReference type="Pfam" id="PF00069">
    <property type="entry name" value="Pkinase"/>
    <property type="match status" value="1"/>
</dbReference>
<keyword evidence="3" id="KW-0067">ATP-binding</keyword>
<dbReference type="InterPro" id="IPR045028">
    <property type="entry name" value="DinG/Rad3-like"/>
</dbReference>
<dbReference type="InterPro" id="IPR011009">
    <property type="entry name" value="Kinase-like_dom_sf"/>
</dbReference>
<dbReference type="PANTHER" id="PTHR11472">
    <property type="entry name" value="DNA REPAIR DEAD HELICASE RAD3/XP-D SUBFAMILY MEMBER"/>
    <property type="match status" value="1"/>
</dbReference>
<name>A0ABQ3UNP3_9CHLR</name>
<feature type="compositionally biased region" description="Pro residues" evidence="5">
    <location>
        <begin position="285"/>
        <end position="295"/>
    </location>
</feature>
<evidence type="ECO:0008006" key="10">
    <source>
        <dbReference type="Google" id="ProtNLM"/>
    </source>
</evidence>
<evidence type="ECO:0000313" key="8">
    <source>
        <dbReference type="EMBL" id="GHO54354.1"/>
    </source>
</evidence>
<dbReference type="Pfam" id="PF13307">
    <property type="entry name" value="Helicase_C_2"/>
    <property type="match status" value="1"/>
</dbReference>
<dbReference type="InterPro" id="IPR006555">
    <property type="entry name" value="ATP-dep_Helicase_C"/>
</dbReference>
<dbReference type="SUPFAM" id="SSF52540">
    <property type="entry name" value="P-loop containing nucleoside triphosphate hydrolases"/>
    <property type="match status" value="1"/>
</dbReference>
<dbReference type="Gene3D" id="1.10.510.10">
    <property type="entry name" value="Transferase(Phosphotransferase) domain 1"/>
    <property type="match status" value="1"/>
</dbReference>